<accession>A0A4U7N199</accession>
<keyword evidence="1" id="KW-1133">Transmembrane helix</keyword>
<keyword evidence="3" id="KW-1185">Reference proteome</keyword>
<evidence type="ECO:0000313" key="3">
    <source>
        <dbReference type="Proteomes" id="UP000306575"/>
    </source>
</evidence>
<gene>
    <name evidence="2" type="ORF">FAP39_11660</name>
</gene>
<evidence type="ECO:0000256" key="1">
    <source>
        <dbReference type="SAM" id="Phobius"/>
    </source>
</evidence>
<organism evidence="2 3">
    <name type="scientific">Shimia litoralis</name>
    <dbReference type="NCBI Taxonomy" id="420403"/>
    <lineage>
        <taxon>Bacteria</taxon>
        <taxon>Pseudomonadati</taxon>
        <taxon>Pseudomonadota</taxon>
        <taxon>Alphaproteobacteria</taxon>
        <taxon>Rhodobacterales</taxon>
        <taxon>Roseobacteraceae</taxon>
    </lineage>
</organism>
<dbReference type="AlphaFoldDB" id="A0A4U7N199"/>
<evidence type="ECO:0000313" key="2">
    <source>
        <dbReference type="EMBL" id="TKZ19248.1"/>
    </source>
</evidence>
<dbReference type="RefSeq" id="WP_138016579.1">
    <property type="nucleotide sequence ID" value="NZ_SULI01000014.1"/>
</dbReference>
<dbReference type="InterPro" id="IPR045519">
    <property type="entry name" value="DUF6476"/>
</dbReference>
<feature type="transmembrane region" description="Helical" evidence="1">
    <location>
        <begin position="15"/>
        <end position="40"/>
    </location>
</feature>
<dbReference type="OrthoDB" id="7872651at2"/>
<sequence length="97" mass="10496">MDEAPEPVEPANLRFLRLLVTGLTGIMIVGLVVVVALIVIRLNGDGPTLPDQITLPDGIEATAMTIGQGWWAIVTNDNQILIYDQMTGALKQTIEIE</sequence>
<keyword evidence="1" id="KW-0812">Transmembrane</keyword>
<name>A0A4U7N199_9RHOB</name>
<reference evidence="2 3" key="1">
    <citation type="submission" date="2019-04" db="EMBL/GenBank/DDBJ databases">
        <title>Genome sequence of Pelagicola litoralis CL-ES2.</title>
        <authorList>
            <person name="Cao J."/>
        </authorList>
    </citation>
    <scope>NUCLEOTIDE SEQUENCE [LARGE SCALE GENOMIC DNA]</scope>
    <source>
        <strain evidence="2 3">CL-ES2</strain>
    </source>
</reference>
<comment type="caution">
    <text evidence="2">The sequence shown here is derived from an EMBL/GenBank/DDBJ whole genome shotgun (WGS) entry which is preliminary data.</text>
</comment>
<dbReference type="Proteomes" id="UP000306575">
    <property type="component" value="Unassembled WGS sequence"/>
</dbReference>
<dbReference type="EMBL" id="SULI01000014">
    <property type="protein sequence ID" value="TKZ19248.1"/>
    <property type="molecule type" value="Genomic_DNA"/>
</dbReference>
<keyword evidence="1" id="KW-0472">Membrane</keyword>
<protein>
    <submittedName>
        <fullName evidence="2">Uncharacterized protein</fullName>
    </submittedName>
</protein>
<proteinExistence type="predicted"/>
<dbReference type="Pfam" id="PF20082">
    <property type="entry name" value="DUF6476"/>
    <property type="match status" value="1"/>
</dbReference>